<evidence type="ECO:0000313" key="3">
    <source>
        <dbReference type="Proteomes" id="UP001221208"/>
    </source>
</evidence>
<dbReference type="Proteomes" id="UP001221208">
    <property type="component" value="Unassembled WGS sequence"/>
</dbReference>
<gene>
    <name evidence="2" type="ORF">OIK44_06265</name>
</gene>
<organism evidence="2 3">
    <name type="scientific">Janthinobacterium fluminis</name>
    <dbReference type="NCBI Taxonomy" id="2987524"/>
    <lineage>
        <taxon>Bacteria</taxon>
        <taxon>Pseudomonadati</taxon>
        <taxon>Pseudomonadota</taxon>
        <taxon>Betaproteobacteria</taxon>
        <taxon>Burkholderiales</taxon>
        <taxon>Oxalobacteraceae</taxon>
        <taxon>Janthinobacterium</taxon>
    </lineage>
</organism>
<sequence>MTKITRRFTAWIACFAILLAALAPSISHAIAADDSSSAWIEICSIAGTRFVQADSDDGQPLSPASIEQSLHFDHCPFCSAHGGAPGLPSSPMVTLPVLAGKPVLPPLYYQASRPLFVWASAQSRAPPALS</sequence>
<name>A0ABT5JWT1_9BURK</name>
<feature type="chain" id="PRO_5046036498" evidence="1">
    <location>
        <begin position="32"/>
        <end position="130"/>
    </location>
</feature>
<dbReference type="EMBL" id="JAQQXR010000002">
    <property type="protein sequence ID" value="MDC8757192.1"/>
    <property type="molecule type" value="Genomic_DNA"/>
</dbReference>
<proteinExistence type="predicted"/>
<reference evidence="2 3" key="1">
    <citation type="submission" date="2022-10" db="EMBL/GenBank/DDBJ databases">
        <title>Janthinobacterium sp. hw3 Genome sequencing.</title>
        <authorList>
            <person name="Park S."/>
        </authorList>
    </citation>
    <scope>NUCLEOTIDE SEQUENCE [LARGE SCALE GENOMIC DNA]</scope>
    <source>
        <strain evidence="3">hw3</strain>
    </source>
</reference>
<keyword evidence="1" id="KW-0732">Signal</keyword>
<keyword evidence="3" id="KW-1185">Reference proteome</keyword>
<dbReference type="Pfam" id="PF11162">
    <property type="entry name" value="DUF2946"/>
    <property type="match status" value="1"/>
</dbReference>
<comment type="caution">
    <text evidence="2">The sequence shown here is derived from an EMBL/GenBank/DDBJ whole genome shotgun (WGS) entry which is preliminary data.</text>
</comment>
<dbReference type="RefSeq" id="WP_273669878.1">
    <property type="nucleotide sequence ID" value="NZ_JAQQXR010000002.1"/>
</dbReference>
<dbReference type="InterPro" id="IPR021333">
    <property type="entry name" value="DUF2946"/>
</dbReference>
<accession>A0ABT5JWT1</accession>
<evidence type="ECO:0000256" key="1">
    <source>
        <dbReference type="SAM" id="SignalP"/>
    </source>
</evidence>
<evidence type="ECO:0000313" key="2">
    <source>
        <dbReference type="EMBL" id="MDC8757192.1"/>
    </source>
</evidence>
<feature type="signal peptide" evidence="1">
    <location>
        <begin position="1"/>
        <end position="31"/>
    </location>
</feature>
<protein>
    <submittedName>
        <fullName evidence="2">DUF2946 domain-containing protein</fullName>
    </submittedName>
</protein>